<evidence type="ECO:0000256" key="2">
    <source>
        <dbReference type="ARBA" id="ARBA00009205"/>
    </source>
</evidence>
<name>A0A9W7L9Y9_9STRA</name>
<dbReference type="Pfam" id="PF14926">
    <property type="entry name" value="CFAP300"/>
    <property type="match status" value="1"/>
</dbReference>
<dbReference type="GO" id="GO:0005930">
    <property type="term" value="C:axoneme"/>
    <property type="evidence" value="ECO:0007669"/>
    <property type="project" value="UniProtKB-SubCell"/>
</dbReference>
<evidence type="ECO:0000256" key="4">
    <source>
        <dbReference type="ARBA" id="ARBA00022490"/>
    </source>
</evidence>
<keyword evidence="8" id="KW-1185">Reference proteome</keyword>
<evidence type="ECO:0000313" key="8">
    <source>
        <dbReference type="Proteomes" id="UP001165065"/>
    </source>
</evidence>
<dbReference type="EMBL" id="BRYA01000139">
    <property type="protein sequence ID" value="GMI40918.1"/>
    <property type="molecule type" value="Genomic_DNA"/>
</dbReference>
<evidence type="ECO:0000256" key="3">
    <source>
        <dbReference type="ARBA" id="ARBA00022174"/>
    </source>
</evidence>
<evidence type="ECO:0000256" key="5">
    <source>
        <dbReference type="ARBA" id="ARBA00023212"/>
    </source>
</evidence>
<dbReference type="PANTHER" id="PTHR31078">
    <property type="entry name" value="CILIA- AND FLAGELLA-ASSOCIATED PROTEIN 300"/>
    <property type="match status" value="1"/>
</dbReference>
<comment type="subcellular location">
    <subcellularLocation>
        <location evidence="1">Cytoplasm</location>
        <location evidence="1">Cytoskeleton</location>
        <location evidence="1">Cilium axoneme</location>
    </subcellularLocation>
</comment>
<gene>
    <name evidence="7" type="ORF">TrCOL_g5616</name>
</gene>
<dbReference type="Proteomes" id="UP001165065">
    <property type="component" value="Unassembled WGS sequence"/>
</dbReference>
<evidence type="ECO:0000313" key="7">
    <source>
        <dbReference type="EMBL" id="GMI40918.1"/>
    </source>
</evidence>
<accession>A0A9W7L9Y9</accession>
<keyword evidence="6" id="KW-0966">Cell projection</keyword>
<dbReference type="AlphaFoldDB" id="A0A9W7L9Y9"/>
<protein>
    <recommendedName>
        <fullName evidence="3">Cilia- and flagella-associated protein 300</fullName>
    </recommendedName>
</protein>
<organism evidence="7 8">
    <name type="scientific">Triparma columacea</name>
    <dbReference type="NCBI Taxonomy" id="722753"/>
    <lineage>
        <taxon>Eukaryota</taxon>
        <taxon>Sar</taxon>
        <taxon>Stramenopiles</taxon>
        <taxon>Ochrophyta</taxon>
        <taxon>Bolidophyceae</taxon>
        <taxon>Parmales</taxon>
        <taxon>Triparmaceae</taxon>
        <taxon>Triparma</taxon>
    </lineage>
</organism>
<proteinExistence type="inferred from homology"/>
<dbReference type="OrthoDB" id="10259249at2759"/>
<keyword evidence="5" id="KW-0206">Cytoskeleton</keyword>
<dbReference type="InterPro" id="IPR029416">
    <property type="entry name" value="CFAP300"/>
</dbReference>
<reference evidence="8" key="1">
    <citation type="journal article" date="2023" name="Commun. Biol.">
        <title>Genome analysis of Parmales, the sister group of diatoms, reveals the evolutionary specialization of diatoms from phago-mixotrophs to photoautotrophs.</title>
        <authorList>
            <person name="Ban H."/>
            <person name="Sato S."/>
            <person name="Yoshikawa S."/>
            <person name="Yamada K."/>
            <person name="Nakamura Y."/>
            <person name="Ichinomiya M."/>
            <person name="Sato N."/>
            <person name="Blanc-Mathieu R."/>
            <person name="Endo H."/>
            <person name="Kuwata A."/>
            <person name="Ogata H."/>
        </authorList>
    </citation>
    <scope>NUCLEOTIDE SEQUENCE [LARGE SCALE GENOMIC DNA]</scope>
</reference>
<comment type="similarity">
    <text evidence="2">Belongs to the CFAP300 family.</text>
</comment>
<evidence type="ECO:0000256" key="1">
    <source>
        <dbReference type="ARBA" id="ARBA00004430"/>
    </source>
</evidence>
<sequence length="266" mass="29392">MASLIESQDSAPDASAVPAPTTFTLVNHSFSFLASKKNNELLTKWNLLPDLKVARFRSSTHIKKGDVTSLTSLVRSFVNDPAVGATLGTSSVEDITGVSVTPLSCSVLNMNFFDAVTTDNEVVTSTDLIRACMDETFDGITIQDKLREMLVNPDSENCHLFEEGQKKEWIYHLLKLVCVGGAMCQAEDKFAEYKEVTKAIYKDTVSVQKSAKTGKVEITSACFQVDEWGGKDELWKKNSVHNKYYVVVDPGAGIVNVVYKPFVPFW</sequence>
<evidence type="ECO:0000256" key="6">
    <source>
        <dbReference type="ARBA" id="ARBA00023273"/>
    </source>
</evidence>
<keyword evidence="4" id="KW-0963">Cytoplasm</keyword>
<dbReference type="PANTHER" id="PTHR31078:SF1">
    <property type="entry name" value="CILIA- AND FLAGELLA-ASSOCIATED PROTEIN 300"/>
    <property type="match status" value="1"/>
</dbReference>
<comment type="caution">
    <text evidence="7">The sequence shown here is derived from an EMBL/GenBank/DDBJ whole genome shotgun (WGS) entry which is preliminary data.</text>
</comment>